<dbReference type="RefSeq" id="WP_013513944.1">
    <property type="nucleotide sequence ID" value="NC_014844.1"/>
</dbReference>
<feature type="compositionally biased region" description="Pro residues" evidence="1">
    <location>
        <begin position="543"/>
        <end position="560"/>
    </location>
</feature>
<dbReference type="HOGENOM" id="CLU_540501_0_0_7"/>
<evidence type="ECO:0000256" key="1">
    <source>
        <dbReference type="SAM" id="MobiDB-lite"/>
    </source>
</evidence>
<gene>
    <name evidence="2" type="ordered locus">Daes_0997</name>
</gene>
<organism evidence="2 3">
    <name type="scientific">Pseudodesulfovibrio aespoeensis (strain ATCC 700646 / DSM 10631 / Aspo-2)</name>
    <name type="common">Desulfovibrio aespoeensis</name>
    <dbReference type="NCBI Taxonomy" id="643562"/>
    <lineage>
        <taxon>Bacteria</taxon>
        <taxon>Pseudomonadati</taxon>
        <taxon>Thermodesulfobacteriota</taxon>
        <taxon>Desulfovibrionia</taxon>
        <taxon>Desulfovibrionales</taxon>
        <taxon>Desulfovibrionaceae</taxon>
    </lineage>
</organism>
<evidence type="ECO:0000313" key="3">
    <source>
        <dbReference type="Proteomes" id="UP000002191"/>
    </source>
</evidence>
<name>E6VSM8_PSEA9</name>
<sequence length="560" mass="62365">MSAPPPEAGGPQLDKAQRLTAYQHKLRALKERSSLREVMERELLLEFIRVNHANISEYPLLKAQQSSVIELLCGRTGHPGYEYIHKHVAGFIVQLGHYEKAVKTGDTVRADELQAGLLNTESMLIKCVQGIVYAMALITDNFEEIVLHYFGQGALKEYSDLIEKHELNERFWKAFVQQFIAMRVAGAHREILAGERFTVTKEKNFLVIRFLFDDILARLNPTDQKIEKTRIQKSYVASRTEFDGRRRAKLIQTVLTKGLAGLSQARDMTAGELLQAARIACIDPVGTIFETTYEKRALDRAASGGPGDPEQARREQIEFKFLMDQVVAVGLGAAIAIGRTSDHFYNALEEFVPDQIEAIRPLARDFSIPTLEKLLFFLLENHTIHILTETGREEGGKIQVRSGRARRVSSATVDGLPGMSKIRKTQLFANDTTREGMLLFKSKTGKQLAAATDMLSLEPDLKEQLSAQWNEAIFRVDIMVLINLEQVVRTTTNLKVKLGEILQKYGVGRRDVQPQAAAVEPGSPAPGGGPEIEPKIEPKIEPAPEPASEPNTPDPAPDPA</sequence>
<proteinExistence type="predicted"/>
<dbReference type="EMBL" id="CP002431">
    <property type="protein sequence ID" value="ADU62013.1"/>
    <property type="molecule type" value="Genomic_DNA"/>
</dbReference>
<dbReference type="eggNOG" id="ENOG5030ZYE">
    <property type="taxonomic scope" value="Bacteria"/>
</dbReference>
<keyword evidence="3" id="KW-1185">Reference proteome</keyword>
<dbReference type="Proteomes" id="UP000002191">
    <property type="component" value="Chromosome"/>
</dbReference>
<reference evidence="3" key="1">
    <citation type="submission" date="2010-12" db="EMBL/GenBank/DDBJ databases">
        <title>Complete sequence of Desulfovibrio aespoeensis Aspo-2.</title>
        <authorList>
            <consortium name="US DOE Joint Genome Institute"/>
            <person name="Lucas S."/>
            <person name="Copeland A."/>
            <person name="Lapidus A."/>
            <person name="Cheng J.-F."/>
            <person name="Goodwin L."/>
            <person name="Pitluck S."/>
            <person name="Chertkov O."/>
            <person name="Misra M."/>
            <person name="Detter J.C."/>
            <person name="Han C."/>
            <person name="Tapia R."/>
            <person name="Land M."/>
            <person name="Hauser L."/>
            <person name="Kyrpides N."/>
            <person name="Ivanova N."/>
            <person name="Ovchinnikova G."/>
            <person name="Pedersen K."/>
            <person name="Jagevall S."/>
            <person name="Hazen T."/>
            <person name="Woyke T."/>
        </authorList>
    </citation>
    <scope>NUCLEOTIDE SEQUENCE [LARGE SCALE GENOMIC DNA]</scope>
    <source>
        <strain evidence="3">ATCC 700646 / DSM 10631 / Aspo-2</strain>
    </source>
</reference>
<feature type="region of interest" description="Disordered" evidence="1">
    <location>
        <begin position="511"/>
        <end position="560"/>
    </location>
</feature>
<dbReference type="KEGG" id="das:Daes_0997"/>
<protein>
    <submittedName>
        <fullName evidence="2">Uncharacterized protein</fullName>
    </submittedName>
</protein>
<evidence type="ECO:0000313" key="2">
    <source>
        <dbReference type="EMBL" id="ADU62013.1"/>
    </source>
</evidence>
<dbReference type="AlphaFoldDB" id="E6VSM8"/>
<reference evidence="2 3" key="2">
    <citation type="journal article" date="2014" name="Genome Announc.">
        <title>Complete Genome Sequence of the Subsurface, Mesophilic Sulfate-Reducing Bacterium Desulfovibrio aespoeensis Aspo-2.</title>
        <authorList>
            <person name="Pedersen K."/>
            <person name="Bengtsson A."/>
            <person name="Edlund J."/>
            <person name="Rabe L."/>
            <person name="Hazen T."/>
            <person name="Chakraborty R."/>
            <person name="Goodwin L."/>
            <person name="Shapiro N."/>
        </authorList>
    </citation>
    <scope>NUCLEOTIDE SEQUENCE [LARGE SCALE GENOMIC DNA]</scope>
    <source>
        <strain evidence="3">ATCC 700646 / DSM 10631 / Aspo-2</strain>
    </source>
</reference>
<feature type="compositionally biased region" description="Basic and acidic residues" evidence="1">
    <location>
        <begin position="532"/>
        <end position="542"/>
    </location>
</feature>
<accession>E6VSM8</accession>